<gene>
    <name evidence="4" type="ORF">AK812_SmicGene37821</name>
</gene>
<dbReference type="InterPro" id="IPR036875">
    <property type="entry name" value="Znf_CCHC_sf"/>
</dbReference>
<name>A0A1Q9CF99_SYMMI</name>
<keyword evidence="1" id="KW-0479">Metal-binding</keyword>
<dbReference type="GO" id="GO:0003676">
    <property type="term" value="F:nucleic acid binding"/>
    <property type="evidence" value="ECO:0007669"/>
    <property type="project" value="InterPro"/>
</dbReference>
<dbReference type="PROSITE" id="PS50158">
    <property type="entry name" value="ZF_CCHC"/>
    <property type="match status" value="1"/>
</dbReference>
<sequence length="433" mass="46944">MDPSAAAASAAPAPGDVSPGGAPSVHSQAGALTGEVVLDRLAQAVSQLAMSSSASSGGGWKESKFVRQPDVFDPKDMEQEMQMWIDWSFRFKSFMMIQDPMFKDDMDRCETASAFTSFESYTDGQKQRRSNCCIQSLMLTDSKYGGNYMMSWLPGVGLDAQALTRFPPYKEGSSVLEYILTFERLVREYEALSSHVYASDLKIGTLLSGLPAEMCRYLQMQIVDSTTYEQIRERVLQYERSSSTWNSEHVLKSLGVGRVPGGDVDAMDVDRTERSSKYGPKGKKGGEKGPKGGKGAFKGKDPGKSVRPWNNNKGKGKYGGPKGKGKDQHGGSKGKKGAHQVCFVCGKPGHFVAECRQRVNVVQDGDTTSQASVSTAPTSATAMAKAKAKVQRVDLCALDESDDDEAAEIHVTFYDGSIRVVRAVDSEPLASQP</sequence>
<dbReference type="SMART" id="SM00343">
    <property type="entry name" value="ZnF_C2HC"/>
    <property type="match status" value="1"/>
</dbReference>
<comment type="caution">
    <text evidence="4">The sequence shown here is derived from an EMBL/GenBank/DDBJ whole genome shotgun (WGS) entry which is preliminary data.</text>
</comment>
<dbReference type="EMBL" id="LSRX01001264">
    <property type="protein sequence ID" value="OLP81614.1"/>
    <property type="molecule type" value="Genomic_DNA"/>
</dbReference>
<dbReference type="GO" id="GO:0008270">
    <property type="term" value="F:zinc ion binding"/>
    <property type="evidence" value="ECO:0007669"/>
    <property type="project" value="UniProtKB-KW"/>
</dbReference>
<evidence type="ECO:0000259" key="3">
    <source>
        <dbReference type="PROSITE" id="PS50158"/>
    </source>
</evidence>
<evidence type="ECO:0000313" key="5">
    <source>
        <dbReference type="Proteomes" id="UP000186817"/>
    </source>
</evidence>
<dbReference type="Gene3D" id="4.10.60.10">
    <property type="entry name" value="Zinc finger, CCHC-type"/>
    <property type="match status" value="1"/>
</dbReference>
<protein>
    <recommendedName>
        <fullName evidence="3">CCHC-type domain-containing protein</fullName>
    </recommendedName>
</protein>
<keyword evidence="5" id="KW-1185">Reference proteome</keyword>
<dbReference type="InterPro" id="IPR001878">
    <property type="entry name" value="Znf_CCHC"/>
</dbReference>
<dbReference type="AlphaFoldDB" id="A0A1Q9CF99"/>
<dbReference type="Pfam" id="PF00098">
    <property type="entry name" value="zf-CCHC"/>
    <property type="match status" value="1"/>
</dbReference>
<dbReference type="Proteomes" id="UP000186817">
    <property type="component" value="Unassembled WGS sequence"/>
</dbReference>
<feature type="domain" description="CCHC-type" evidence="3">
    <location>
        <begin position="342"/>
        <end position="357"/>
    </location>
</feature>
<accession>A0A1Q9CF99</accession>
<keyword evidence="1" id="KW-0863">Zinc-finger</keyword>
<dbReference type="OrthoDB" id="444443at2759"/>
<evidence type="ECO:0000256" key="2">
    <source>
        <dbReference type="SAM" id="MobiDB-lite"/>
    </source>
</evidence>
<dbReference type="SUPFAM" id="SSF57756">
    <property type="entry name" value="Retrovirus zinc finger-like domains"/>
    <property type="match status" value="1"/>
</dbReference>
<feature type="region of interest" description="Disordered" evidence="2">
    <location>
        <begin position="1"/>
        <end position="26"/>
    </location>
</feature>
<organism evidence="4 5">
    <name type="scientific">Symbiodinium microadriaticum</name>
    <name type="common">Dinoflagellate</name>
    <name type="synonym">Zooxanthella microadriatica</name>
    <dbReference type="NCBI Taxonomy" id="2951"/>
    <lineage>
        <taxon>Eukaryota</taxon>
        <taxon>Sar</taxon>
        <taxon>Alveolata</taxon>
        <taxon>Dinophyceae</taxon>
        <taxon>Suessiales</taxon>
        <taxon>Symbiodiniaceae</taxon>
        <taxon>Symbiodinium</taxon>
    </lineage>
</organism>
<keyword evidence="1" id="KW-0862">Zinc</keyword>
<reference evidence="4 5" key="1">
    <citation type="submission" date="2016-02" db="EMBL/GenBank/DDBJ databases">
        <title>Genome analysis of coral dinoflagellate symbionts highlights evolutionary adaptations to a symbiotic lifestyle.</title>
        <authorList>
            <person name="Aranda M."/>
            <person name="Li Y."/>
            <person name="Liew Y.J."/>
            <person name="Baumgarten S."/>
            <person name="Simakov O."/>
            <person name="Wilson M."/>
            <person name="Piel J."/>
            <person name="Ashoor H."/>
            <person name="Bougouffa S."/>
            <person name="Bajic V.B."/>
            <person name="Ryu T."/>
            <person name="Ravasi T."/>
            <person name="Bayer T."/>
            <person name="Micklem G."/>
            <person name="Kim H."/>
            <person name="Bhak J."/>
            <person name="Lajeunesse T.C."/>
            <person name="Voolstra C.R."/>
        </authorList>
    </citation>
    <scope>NUCLEOTIDE SEQUENCE [LARGE SCALE GENOMIC DNA]</scope>
    <source>
        <strain evidence="4 5">CCMP2467</strain>
    </source>
</reference>
<evidence type="ECO:0000313" key="4">
    <source>
        <dbReference type="EMBL" id="OLP81614.1"/>
    </source>
</evidence>
<proteinExistence type="predicted"/>
<evidence type="ECO:0000256" key="1">
    <source>
        <dbReference type="PROSITE-ProRule" id="PRU00047"/>
    </source>
</evidence>
<feature type="compositionally biased region" description="Low complexity" evidence="2">
    <location>
        <begin position="1"/>
        <end position="25"/>
    </location>
</feature>
<feature type="region of interest" description="Disordered" evidence="2">
    <location>
        <begin position="262"/>
        <end position="334"/>
    </location>
</feature>